<reference evidence="1" key="1">
    <citation type="journal article" date="2021" name="bioRxiv">
        <title>Whole Genome Assembly and Annotation of Northern Wild Rice, Zizania palustris L., Supports a Whole Genome Duplication in the Zizania Genus.</title>
        <authorList>
            <person name="Haas M."/>
            <person name="Kono T."/>
            <person name="Macchietto M."/>
            <person name="Millas R."/>
            <person name="McGilp L."/>
            <person name="Shao M."/>
            <person name="Duquette J."/>
            <person name="Hirsch C.N."/>
            <person name="Kimball J."/>
        </authorList>
    </citation>
    <scope>NUCLEOTIDE SEQUENCE</scope>
    <source>
        <tissue evidence="1">Fresh leaf tissue</tissue>
    </source>
</reference>
<protein>
    <submittedName>
        <fullName evidence="1">Uncharacterized protein</fullName>
    </submittedName>
</protein>
<reference evidence="1" key="2">
    <citation type="submission" date="2021-02" db="EMBL/GenBank/DDBJ databases">
        <authorList>
            <person name="Kimball J.A."/>
            <person name="Haas M.W."/>
            <person name="Macchietto M."/>
            <person name="Kono T."/>
            <person name="Duquette J."/>
            <person name="Shao M."/>
        </authorList>
    </citation>
    <scope>NUCLEOTIDE SEQUENCE</scope>
    <source>
        <tissue evidence="1">Fresh leaf tissue</tissue>
    </source>
</reference>
<dbReference type="OrthoDB" id="97at2759"/>
<comment type="caution">
    <text evidence="1">The sequence shown here is derived from an EMBL/GenBank/DDBJ whole genome shotgun (WGS) entry which is preliminary data.</text>
</comment>
<evidence type="ECO:0000313" key="2">
    <source>
        <dbReference type="Proteomes" id="UP000729402"/>
    </source>
</evidence>
<dbReference type="Proteomes" id="UP000729402">
    <property type="component" value="Unassembled WGS sequence"/>
</dbReference>
<gene>
    <name evidence="1" type="ORF">GUJ93_ZPchr0004g39177</name>
</gene>
<evidence type="ECO:0000313" key="1">
    <source>
        <dbReference type="EMBL" id="KAG8065598.1"/>
    </source>
</evidence>
<sequence length="105" mass="11495">MALPASGFGLIRFLSPRLHVQTTDITAAATWGVAAGSTAIYLVQVRVVDSQVTTPFMPRQFVMASFRVVSHGLIGRFTCPISVRVWFLWIGSVAFVRLVLGLDRS</sequence>
<dbReference type="EMBL" id="JAAALK010000285">
    <property type="protein sequence ID" value="KAG8065598.1"/>
    <property type="molecule type" value="Genomic_DNA"/>
</dbReference>
<organism evidence="1 2">
    <name type="scientific">Zizania palustris</name>
    <name type="common">Northern wild rice</name>
    <dbReference type="NCBI Taxonomy" id="103762"/>
    <lineage>
        <taxon>Eukaryota</taxon>
        <taxon>Viridiplantae</taxon>
        <taxon>Streptophyta</taxon>
        <taxon>Embryophyta</taxon>
        <taxon>Tracheophyta</taxon>
        <taxon>Spermatophyta</taxon>
        <taxon>Magnoliopsida</taxon>
        <taxon>Liliopsida</taxon>
        <taxon>Poales</taxon>
        <taxon>Poaceae</taxon>
        <taxon>BOP clade</taxon>
        <taxon>Oryzoideae</taxon>
        <taxon>Oryzeae</taxon>
        <taxon>Zizaniinae</taxon>
        <taxon>Zizania</taxon>
    </lineage>
</organism>
<keyword evidence="2" id="KW-1185">Reference proteome</keyword>
<dbReference type="AlphaFoldDB" id="A0A8J5VZL1"/>
<proteinExistence type="predicted"/>
<accession>A0A8J5VZL1</accession>
<name>A0A8J5VZL1_ZIZPA</name>